<reference evidence="2 3" key="1">
    <citation type="submission" date="2006-01" db="EMBL/GenBank/DDBJ databases">
        <title>Complete sequence of Rhodopseudomonas palustris HaA2.</title>
        <authorList>
            <consortium name="US DOE Joint Genome Institute"/>
            <person name="Copeland A."/>
            <person name="Lucas S."/>
            <person name="Lapidus A."/>
            <person name="Barry K."/>
            <person name="Detter J.C."/>
            <person name="Glavina T."/>
            <person name="Hammon N."/>
            <person name="Israni S."/>
            <person name="Pitluck S."/>
            <person name="Chain P."/>
            <person name="Malfatti S."/>
            <person name="Shin M."/>
            <person name="Vergez L."/>
            <person name="Schmutz J."/>
            <person name="Larimer F."/>
            <person name="Land M."/>
            <person name="Hauser L."/>
            <person name="Pelletier D.A."/>
            <person name="Kyrpides N."/>
            <person name="Anderson I."/>
            <person name="Oda Y."/>
            <person name="Harwood C.S."/>
            <person name="Richardson P."/>
        </authorList>
    </citation>
    <scope>NUCLEOTIDE SEQUENCE [LARGE SCALE GENOMIC DNA]</scope>
    <source>
        <strain evidence="2 3">HaA2</strain>
    </source>
</reference>
<feature type="domain" description="TniQ" evidence="1">
    <location>
        <begin position="5"/>
        <end position="142"/>
    </location>
</feature>
<dbReference type="Proteomes" id="UP000008809">
    <property type="component" value="Chromosome"/>
</dbReference>
<gene>
    <name evidence="2" type="ordered locus">RPB_2536</name>
</gene>
<dbReference type="HOGENOM" id="CLU_030259_0_0_5"/>
<keyword evidence="3" id="KW-1185">Reference proteome</keyword>
<organism evidence="2 3">
    <name type="scientific">Rhodopseudomonas palustris (strain HaA2)</name>
    <dbReference type="NCBI Taxonomy" id="316058"/>
    <lineage>
        <taxon>Bacteria</taxon>
        <taxon>Pseudomonadati</taxon>
        <taxon>Pseudomonadota</taxon>
        <taxon>Alphaproteobacteria</taxon>
        <taxon>Hyphomicrobiales</taxon>
        <taxon>Nitrobacteraceae</taxon>
        <taxon>Rhodopseudomonas</taxon>
    </lineage>
</organism>
<sequence length="617" mass="66891">MVLRITVPLGDSETPASYVSRFAAANGLPAREFCLDWETTFQSIVDGSAQAISIIAGKADLAAGDLMQHAFVKTNKDKHDYAYRGERLQRGWLRRKDVAVCPACLAQDLASTTGRRPRLAAYGRAIWQIAAIKTCPHHHMPLIVAADDLTPGRLHDFADLIAPVLPNISQLAAVSPARSPTDFETYLIERLDKTGASIPFLDRLDLYVAIHCCELVGAVSLHGRTPSLKTLSDEEWRLAGAAGFDILRGGTESLDAFLRELQQTYPYTRSGTEGPQAVFGRVYQVLEFAAPDAAYDPVREAIGSYIRANFPLAAGDVVFGVPTPSRTLHSIRSLSLETGQHPKRLRKILEASGALTPASRLSVDANVLFPVQAAPPALLAGHTTLSRPAASRHINAPRCQIDLLVKSDLIKPVLDGRAAGAVDQYAVPDLDRFLEQLLDGAVRVDSPGPDQLDIPAAGKRACCSAAEIVRLVLDKKLAWTGRSAGARGYLALLVDVAELRPLVQGDDHGGIKPRDVAKLLGVNDQVVYRLIEHGHLPSTSRIHPINRCPQTVVMPADLQAFQRAYVTLFGLAKERGEHFRKTKKAMDDAGVEAVFDPATLGATIYRRSVSDQSFNAT</sequence>
<evidence type="ECO:0000313" key="2">
    <source>
        <dbReference type="EMBL" id="ABD07240.1"/>
    </source>
</evidence>
<protein>
    <recommendedName>
        <fullName evidence="1">TniQ domain-containing protein</fullName>
    </recommendedName>
</protein>
<dbReference type="eggNOG" id="ENOG502ZA2F">
    <property type="taxonomic scope" value="Bacteria"/>
</dbReference>
<dbReference type="STRING" id="316058.RPB_2536"/>
<dbReference type="InterPro" id="IPR009492">
    <property type="entry name" value="TniQ"/>
</dbReference>
<dbReference type="RefSeq" id="WP_011441425.1">
    <property type="nucleotide sequence ID" value="NC_007778.1"/>
</dbReference>
<dbReference type="Pfam" id="PF06527">
    <property type="entry name" value="TniQ"/>
    <property type="match status" value="1"/>
</dbReference>
<proteinExistence type="predicted"/>
<dbReference type="OrthoDB" id="7595282at2"/>
<dbReference type="EMBL" id="CP000250">
    <property type="protein sequence ID" value="ABD07240.1"/>
    <property type="molecule type" value="Genomic_DNA"/>
</dbReference>
<name>Q2IX20_RHOP2</name>
<dbReference type="KEGG" id="rpb:RPB_2536"/>
<accession>Q2IX20</accession>
<dbReference type="AlphaFoldDB" id="Q2IX20"/>
<evidence type="ECO:0000259" key="1">
    <source>
        <dbReference type="Pfam" id="PF06527"/>
    </source>
</evidence>
<evidence type="ECO:0000313" key="3">
    <source>
        <dbReference type="Proteomes" id="UP000008809"/>
    </source>
</evidence>